<keyword evidence="13" id="KW-1185">Reference proteome</keyword>
<evidence type="ECO:0000256" key="1">
    <source>
        <dbReference type="ARBA" id="ARBA00004141"/>
    </source>
</evidence>
<dbReference type="GO" id="GO:0071805">
    <property type="term" value="P:potassium ion transmembrane transport"/>
    <property type="evidence" value="ECO:0000318"/>
    <property type="project" value="GO_Central"/>
</dbReference>
<evidence type="ECO:0000259" key="10">
    <source>
        <dbReference type="Pfam" id="PF07885"/>
    </source>
</evidence>
<dbReference type="InterPro" id="IPR003280">
    <property type="entry name" value="2pore_dom_K_chnl"/>
</dbReference>
<proteinExistence type="inferred from homology"/>
<dbReference type="eggNOG" id="KOG1418">
    <property type="taxonomic scope" value="Eukaryota"/>
</dbReference>
<keyword evidence="7 8" id="KW-0407">Ion channel</keyword>
<evidence type="ECO:0000313" key="11">
    <source>
        <dbReference type="EMBL" id="ESN94958.1"/>
    </source>
</evidence>
<evidence type="ECO:0000256" key="4">
    <source>
        <dbReference type="ARBA" id="ARBA00022989"/>
    </source>
</evidence>
<reference evidence="13" key="1">
    <citation type="submission" date="2012-12" db="EMBL/GenBank/DDBJ databases">
        <authorList>
            <person name="Hellsten U."/>
            <person name="Grimwood J."/>
            <person name="Chapman J.A."/>
            <person name="Shapiro H."/>
            <person name="Aerts A."/>
            <person name="Otillar R.P."/>
            <person name="Terry A.Y."/>
            <person name="Boore J.L."/>
            <person name="Simakov O."/>
            <person name="Marletaz F."/>
            <person name="Cho S.-J."/>
            <person name="Edsinger-Gonzales E."/>
            <person name="Havlak P."/>
            <person name="Kuo D.-H."/>
            <person name="Larsson T."/>
            <person name="Lv J."/>
            <person name="Arendt D."/>
            <person name="Savage R."/>
            <person name="Osoegawa K."/>
            <person name="de Jong P."/>
            <person name="Lindberg D.R."/>
            <person name="Seaver E.C."/>
            <person name="Weisblat D.A."/>
            <person name="Putnam N.H."/>
            <person name="Grigoriev I.V."/>
            <person name="Rokhsar D.S."/>
        </authorList>
    </citation>
    <scope>NUCLEOTIDE SEQUENCE</scope>
</reference>
<evidence type="ECO:0000313" key="13">
    <source>
        <dbReference type="Proteomes" id="UP000015101"/>
    </source>
</evidence>
<feature type="transmembrane region" description="Helical" evidence="9">
    <location>
        <begin position="295"/>
        <end position="316"/>
    </location>
</feature>
<dbReference type="KEGG" id="hro:HELRODRAFT_193671"/>
<dbReference type="HOGENOM" id="CLU_022504_5_2_1"/>
<dbReference type="EnsemblMetazoa" id="HelroT193671">
    <property type="protein sequence ID" value="HelroP193671"/>
    <property type="gene ID" value="HelroG193671"/>
</dbReference>
<dbReference type="PANTHER" id="PTHR11003:SF334">
    <property type="entry name" value="FI03418P"/>
    <property type="match status" value="1"/>
</dbReference>
<dbReference type="PANTHER" id="PTHR11003">
    <property type="entry name" value="POTASSIUM CHANNEL, SUBFAMILY K"/>
    <property type="match status" value="1"/>
</dbReference>
<dbReference type="Pfam" id="PF07885">
    <property type="entry name" value="Ion_trans_2"/>
    <property type="match status" value="2"/>
</dbReference>
<dbReference type="RefSeq" id="XP_009026859.1">
    <property type="nucleotide sequence ID" value="XM_009028611.1"/>
</dbReference>
<keyword evidence="2 8" id="KW-0813">Transport</keyword>
<evidence type="ECO:0000256" key="8">
    <source>
        <dbReference type="RuleBase" id="RU003857"/>
    </source>
</evidence>
<reference evidence="11 13" key="2">
    <citation type="journal article" date="2013" name="Nature">
        <title>Insights into bilaterian evolution from three spiralian genomes.</title>
        <authorList>
            <person name="Simakov O."/>
            <person name="Marletaz F."/>
            <person name="Cho S.J."/>
            <person name="Edsinger-Gonzales E."/>
            <person name="Havlak P."/>
            <person name="Hellsten U."/>
            <person name="Kuo D.H."/>
            <person name="Larsson T."/>
            <person name="Lv J."/>
            <person name="Arendt D."/>
            <person name="Savage R."/>
            <person name="Osoegawa K."/>
            <person name="de Jong P."/>
            <person name="Grimwood J."/>
            <person name="Chapman J.A."/>
            <person name="Shapiro H."/>
            <person name="Aerts A."/>
            <person name="Otillar R.P."/>
            <person name="Terry A.Y."/>
            <person name="Boore J.L."/>
            <person name="Grigoriev I.V."/>
            <person name="Lindberg D.R."/>
            <person name="Seaver E.C."/>
            <person name="Weisblat D.A."/>
            <person name="Putnam N.H."/>
            <person name="Rokhsar D.S."/>
        </authorList>
    </citation>
    <scope>NUCLEOTIDE SEQUENCE</scope>
</reference>
<evidence type="ECO:0000313" key="12">
    <source>
        <dbReference type="EnsemblMetazoa" id="HelroP193671"/>
    </source>
</evidence>
<comment type="subcellular location">
    <subcellularLocation>
        <location evidence="1">Membrane</location>
        <topology evidence="1">Multi-pass membrane protein</topology>
    </subcellularLocation>
</comment>
<dbReference type="CTD" id="20212735"/>
<feature type="transmembrane region" description="Helical" evidence="9">
    <location>
        <begin position="264"/>
        <end position="283"/>
    </location>
</feature>
<dbReference type="GO" id="GO:0005886">
    <property type="term" value="C:plasma membrane"/>
    <property type="evidence" value="ECO:0000318"/>
    <property type="project" value="GO_Central"/>
</dbReference>
<evidence type="ECO:0000256" key="3">
    <source>
        <dbReference type="ARBA" id="ARBA00022692"/>
    </source>
</evidence>
<feature type="transmembrane region" description="Helical" evidence="9">
    <location>
        <begin position="129"/>
        <end position="148"/>
    </location>
</feature>
<dbReference type="STRING" id="6412.T1FV89"/>
<feature type="transmembrane region" description="Helical" evidence="9">
    <location>
        <begin position="160"/>
        <end position="180"/>
    </location>
</feature>
<dbReference type="GO" id="GO:0022841">
    <property type="term" value="F:potassium ion leak channel activity"/>
    <property type="evidence" value="ECO:0000318"/>
    <property type="project" value="GO_Central"/>
</dbReference>
<keyword evidence="5 8" id="KW-0406">Ion transport</keyword>
<keyword evidence="3 8" id="KW-0812">Transmembrane</keyword>
<reference evidence="12" key="3">
    <citation type="submission" date="2015-06" db="UniProtKB">
        <authorList>
            <consortium name="EnsemblMetazoa"/>
        </authorList>
    </citation>
    <scope>IDENTIFICATION</scope>
</reference>
<organism evidence="12 13">
    <name type="scientific">Helobdella robusta</name>
    <name type="common">Californian leech</name>
    <dbReference type="NCBI Taxonomy" id="6412"/>
    <lineage>
        <taxon>Eukaryota</taxon>
        <taxon>Metazoa</taxon>
        <taxon>Spiralia</taxon>
        <taxon>Lophotrochozoa</taxon>
        <taxon>Annelida</taxon>
        <taxon>Clitellata</taxon>
        <taxon>Hirudinea</taxon>
        <taxon>Rhynchobdellida</taxon>
        <taxon>Glossiphoniidae</taxon>
        <taxon>Helobdella</taxon>
    </lineage>
</organism>
<keyword evidence="4 9" id="KW-1133">Transmembrane helix</keyword>
<dbReference type="Proteomes" id="UP000015101">
    <property type="component" value="Unassembled WGS sequence"/>
</dbReference>
<comment type="similarity">
    <text evidence="8">Belongs to the two pore domain potassium channel (TC 1.A.1.8) family.</text>
</comment>
<dbReference type="InParanoid" id="T1FV89"/>
<dbReference type="Gene3D" id="1.10.287.70">
    <property type="match status" value="1"/>
</dbReference>
<feature type="transmembrane region" description="Helical" evidence="9">
    <location>
        <begin position="27"/>
        <end position="50"/>
    </location>
</feature>
<name>T1FV89_HELRO</name>
<dbReference type="GeneID" id="20212735"/>
<dbReference type="FunFam" id="1.10.287.70:FF:000155">
    <property type="entry name" value="potassium channel subfamily K member 16"/>
    <property type="match status" value="1"/>
</dbReference>
<evidence type="ECO:0000256" key="7">
    <source>
        <dbReference type="ARBA" id="ARBA00023303"/>
    </source>
</evidence>
<feature type="transmembrane region" description="Helical" evidence="9">
    <location>
        <begin position="230"/>
        <end position="252"/>
    </location>
</feature>
<dbReference type="EMBL" id="AMQM01006994">
    <property type="status" value="NOT_ANNOTATED_CDS"/>
    <property type="molecule type" value="Genomic_DNA"/>
</dbReference>
<evidence type="ECO:0000256" key="5">
    <source>
        <dbReference type="ARBA" id="ARBA00023065"/>
    </source>
</evidence>
<dbReference type="PRINTS" id="PR01333">
    <property type="entry name" value="2POREKCHANEL"/>
</dbReference>
<gene>
    <name evidence="12" type="primary">20212735</name>
    <name evidence="11" type="ORF">HELRODRAFT_193671</name>
</gene>
<dbReference type="InterPro" id="IPR013099">
    <property type="entry name" value="K_chnl_dom"/>
</dbReference>
<dbReference type="OrthoDB" id="297496at2759"/>
<accession>T1FV89</accession>
<dbReference type="AlphaFoldDB" id="T1FV89"/>
<protein>
    <recommendedName>
        <fullName evidence="10">Potassium channel domain-containing protein</fullName>
    </recommendedName>
</protein>
<evidence type="ECO:0000256" key="9">
    <source>
        <dbReference type="SAM" id="Phobius"/>
    </source>
</evidence>
<dbReference type="GO" id="GO:0015271">
    <property type="term" value="F:outward rectifier potassium channel activity"/>
    <property type="evidence" value="ECO:0000318"/>
    <property type="project" value="GO_Central"/>
</dbReference>
<feature type="domain" description="Potassium channel" evidence="10">
    <location>
        <begin position="240"/>
        <end position="320"/>
    </location>
</feature>
<keyword evidence="6 9" id="KW-0472">Membrane</keyword>
<feature type="domain" description="Potassium channel" evidence="10">
    <location>
        <begin position="127"/>
        <end position="184"/>
    </location>
</feature>
<sequence length="417" mass="46591">MSAERLYRTEEEVRQARIEYCKKSSKFILTNVGLGVVVIVYTVIGAIAFMNLEQTNEKKHCIEKMNTYDKQQNESVQSLLSIAQTSKKKDEAIFFITETIETFRTNAVKIKYDNKNCTMMGVEGGPEYGWSWSGALLFCVTVYTTVGYGNITPQTFHGRLVCIIYALIGIPLMLVFLANIGGVMADVFRFVYTKACCCGCIRPKPELNSNGTSEPENPDEYADDEEEELLSVPITVTLAMVAGYIIMGAALFSAWEKWDWLKSSYYCFITITTIGFGDIVPGSTSTDSFSGQLKMIGAAVYMVFGMAIMSMAFNLIQEEMVGKFSWISDKFGLTRAVDYDNSVTAEQTTSVISDPKKRNSYMIASPVEAPYPVYKTSDSRSDSLKHMFREPSSLTNWATAAITQNSKNKTVKTFRNV</sequence>
<evidence type="ECO:0000256" key="2">
    <source>
        <dbReference type="ARBA" id="ARBA00022448"/>
    </source>
</evidence>
<evidence type="ECO:0000256" key="6">
    <source>
        <dbReference type="ARBA" id="ARBA00023136"/>
    </source>
</evidence>
<dbReference type="EMBL" id="KB097552">
    <property type="protein sequence ID" value="ESN94958.1"/>
    <property type="molecule type" value="Genomic_DNA"/>
</dbReference>
<dbReference type="OMA" id="DGPMHEW"/>
<dbReference type="SUPFAM" id="SSF81324">
    <property type="entry name" value="Voltage-gated potassium channels"/>
    <property type="match status" value="2"/>
</dbReference>